<accession>A0A3S9HTG3</accession>
<proteinExistence type="predicted"/>
<reference evidence="6 7" key="1">
    <citation type="submission" date="2018-12" db="EMBL/GenBank/DDBJ databases">
        <authorList>
            <person name="Li K."/>
        </authorList>
    </citation>
    <scope>NUCLEOTIDE SEQUENCE [LARGE SCALE GENOMIC DNA]</scope>
    <source>
        <strain evidence="7">CR22</strain>
    </source>
</reference>
<name>A0A3S9HTG3_9ACTN</name>
<feature type="domain" description="CBS" evidence="5">
    <location>
        <begin position="181"/>
        <end position="238"/>
    </location>
</feature>
<dbReference type="SUPFAM" id="SSF54631">
    <property type="entry name" value="CBS-domain pair"/>
    <property type="match status" value="1"/>
</dbReference>
<dbReference type="AlphaFoldDB" id="A0A3S9HTG3"/>
<dbReference type="PROSITE" id="PS51371">
    <property type="entry name" value="CBS"/>
    <property type="match status" value="2"/>
</dbReference>
<evidence type="ECO:0000313" key="6">
    <source>
        <dbReference type="EMBL" id="AZP15426.1"/>
    </source>
</evidence>
<dbReference type="InterPro" id="IPR000644">
    <property type="entry name" value="CBS_dom"/>
</dbReference>
<dbReference type="Pfam" id="PF04972">
    <property type="entry name" value="BON"/>
    <property type="match status" value="1"/>
</dbReference>
<evidence type="ECO:0000256" key="3">
    <source>
        <dbReference type="SAM" id="MobiDB-lite"/>
    </source>
</evidence>
<dbReference type="PANTHER" id="PTHR43080:SF29">
    <property type="entry name" value="OS02G0818000 PROTEIN"/>
    <property type="match status" value="1"/>
</dbReference>
<dbReference type="Gene3D" id="3.30.1340.30">
    <property type="match status" value="1"/>
</dbReference>
<feature type="domain" description="CBS" evidence="5">
    <location>
        <begin position="97"/>
        <end position="155"/>
    </location>
</feature>
<evidence type="ECO:0000259" key="5">
    <source>
        <dbReference type="PROSITE" id="PS51371"/>
    </source>
</evidence>
<dbReference type="Proteomes" id="UP000280197">
    <property type="component" value="Chromosome"/>
</dbReference>
<dbReference type="InterPro" id="IPR007055">
    <property type="entry name" value="BON_dom"/>
</dbReference>
<dbReference type="PANTHER" id="PTHR43080">
    <property type="entry name" value="CBS DOMAIN-CONTAINING PROTEIN CBSX3, MITOCHONDRIAL"/>
    <property type="match status" value="1"/>
</dbReference>
<dbReference type="InterPro" id="IPR046342">
    <property type="entry name" value="CBS_dom_sf"/>
</dbReference>
<evidence type="ECO:0000313" key="7">
    <source>
        <dbReference type="Proteomes" id="UP000280197"/>
    </source>
</evidence>
<gene>
    <name evidence="6" type="ORF">EJC51_04515</name>
</gene>
<feature type="domain" description="BON" evidence="4">
    <location>
        <begin position="234"/>
        <end position="301"/>
    </location>
</feature>
<dbReference type="Pfam" id="PF00571">
    <property type="entry name" value="CBS"/>
    <property type="match status" value="2"/>
</dbReference>
<dbReference type="PROSITE" id="PS50914">
    <property type="entry name" value="BON"/>
    <property type="match status" value="1"/>
</dbReference>
<dbReference type="EMBL" id="CP034463">
    <property type="protein sequence ID" value="AZP15426.1"/>
    <property type="molecule type" value="Genomic_DNA"/>
</dbReference>
<organism evidence="6 7">
    <name type="scientific">Streptomyces aquilus</name>
    <dbReference type="NCBI Taxonomy" id="2548456"/>
    <lineage>
        <taxon>Bacteria</taxon>
        <taxon>Bacillati</taxon>
        <taxon>Actinomycetota</taxon>
        <taxon>Actinomycetes</taxon>
        <taxon>Kitasatosporales</taxon>
        <taxon>Streptomycetaceae</taxon>
        <taxon>Streptomyces</taxon>
    </lineage>
</organism>
<dbReference type="InterPro" id="IPR051257">
    <property type="entry name" value="Diverse_CBS-Domain"/>
</dbReference>
<protein>
    <submittedName>
        <fullName evidence="6">CBS domain-containing protein</fullName>
    </submittedName>
</protein>
<evidence type="ECO:0000259" key="4">
    <source>
        <dbReference type="PROSITE" id="PS50914"/>
    </source>
</evidence>
<evidence type="ECO:0000256" key="1">
    <source>
        <dbReference type="ARBA" id="ARBA00023122"/>
    </source>
</evidence>
<evidence type="ECO:0000256" key="2">
    <source>
        <dbReference type="PROSITE-ProRule" id="PRU00703"/>
    </source>
</evidence>
<dbReference type="KEGG" id="saqu:EJC51_04515"/>
<sequence length="301" mass="32135">MGVMRPRASWEVAMDDRQAREAGTAAGEARHAVPHHAPRPTEEFRQDLMVRYLQAMASSSAAAAAEEPSTGRVAPGTPSRSPARATTLAELQVRDIMNRSVTEITADTPFLDIARMLARRQIGAAPVVDDARRVIGVIAESDLLARAASLASSEEHHGRFAGLLGRRQPAADTGGTAATLMSAPAFTVHPWTPVLEAARTAAHSRIRQIFVTDPKGGLVGVVSRSELLQALVRDDTAIREEVLSHILRDDLGIAPETVDVRVRNGTVTLSGKLDSALVPRLNEAVAGIPDVVEVVNRLTVV</sequence>
<dbReference type="SMART" id="SM00116">
    <property type="entry name" value="CBS"/>
    <property type="match status" value="2"/>
</dbReference>
<dbReference type="Gene3D" id="3.10.580.10">
    <property type="entry name" value="CBS-domain"/>
    <property type="match status" value="1"/>
</dbReference>
<feature type="region of interest" description="Disordered" evidence="3">
    <location>
        <begin position="61"/>
        <end position="84"/>
    </location>
</feature>
<keyword evidence="7" id="KW-1185">Reference proteome</keyword>
<keyword evidence="1 2" id="KW-0129">CBS domain</keyword>